<dbReference type="AlphaFoldDB" id="A0A839SS21"/>
<dbReference type="EMBL" id="JACHWX010000034">
    <property type="protein sequence ID" value="MBB3059157.1"/>
    <property type="molecule type" value="Genomic_DNA"/>
</dbReference>
<proteinExistence type="predicted"/>
<comment type="caution">
    <text evidence="2">The sequence shown here is derived from an EMBL/GenBank/DDBJ whole genome shotgun (WGS) entry which is preliminary data.</text>
</comment>
<protein>
    <submittedName>
        <fullName evidence="2">Uncharacterized protein</fullName>
    </submittedName>
</protein>
<name>A0A839SS21_9SPHI</name>
<evidence type="ECO:0000256" key="1">
    <source>
        <dbReference type="SAM" id="Phobius"/>
    </source>
</evidence>
<keyword evidence="1" id="KW-0472">Membrane</keyword>
<feature type="transmembrane region" description="Helical" evidence="1">
    <location>
        <begin position="108"/>
        <end position="128"/>
    </location>
</feature>
<gene>
    <name evidence="2" type="ORF">FHS11_005618</name>
</gene>
<keyword evidence="1" id="KW-1133">Transmembrane helix</keyword>
<accession>A0A839SS21</accession>
<organism evidence="2 3">
    <name type="scientific">Mucilaginibacter gotjawali</name>
    <dbReference type="NCBI Taxonomy" id="1550579"/>
    <lineage>
        <taxon>Bacteria</taxon>
        <taxon>Pseudomonadati</taxon>
        <taxon>Bacteroidota</taxon>
        <taxon>Sphingobacteriia</taxon>
        <taxon>Sphingobacteriales</taxon>
        <taxon>Sphingobacteriaceae</taxon>
        <taxon>Mucilaginibacter</taxon>
    </lineage>
</organism>
<evidence type="ECO:0000313" key="3">
    <source>
        <dbReference type="Proteomes" id="UP000539265"/>
    </source>
</evidence>
<dbReference type="Proteomes" id="UP000539265">
    <property type="component" value="Unassembled WGS sequence"/>
</dbReference>
<feature type="transmembrane region" description="Helical" evidence="1">
    <location>
        <begin position="60"/>
        <end position="81"/>
    </location>
</feature>
<evidence type="ECO:0000313" key="2">
    <source>
        <dbReference type="EMBL" id="MBB3059157.1"/>
    </source>
</evidence>
<keyword evidence="1" id="KW-0812">Transmembrane</keyword>
<reference evidence="2" key="1">
    <citation type="submission" date="2020-08" db="EMBL/GenBank/DDBJ databases">
        <title>Genomic Encyclopedia of Type Strains, Phase III (KMG-III): the genomes of soil and plant-associated and newly described type strains.</title>
        <authorList>
            <person name="Whitman W."/>
        </authorList>
    </citation>
    <scope>NUCLEOTIDE SEQUENCE [LARGE SCALE GENOMIC DNA]</scope>
    <source>
        <strain evidence="2">CECT 8628</strain>
    </source>
</reference>
<feature type="transmembrane region" description="Helical" evidence="1">
    <location>
        <begin position="31"/>
        <end position="54"/>
    </location>
</feature>
<dbReference type="RefSeq" id="WP_183476428.1">
    <property type="nucleotide sequence ID" value="NZ_JACHWX010000034.1"/>
</dbReference>
<keyword evidence="3" id="KW-1185">Reference proteome</keyword>
<sequence length="129" mass="15128">MIILDFLIYNLASWYQDHRNQLKWSKPVERAVYVAGIITTLWSFSFWIGVNAFLHKAKTLNIPFIPFLIVGLVSIQLYKYIYDRKGRYERIVISLDKPFNVSPKVGQWVSIGFLFFSMVVPMLLTMIFA</sequence>